<name>A0A1F7XZB6_9BACT</name>
<comment type="caution">
    <text evidence="1">The sequence shown here is derived from an EMBL/GenBank/DDBJ whole genome shotgun (WGS) entry which is preliminary data.</text>
</comment>
<dbReference type="AlphaFoldDB" id="A0A1F7XZB6"/>
<proteinExistence type="predicted"/>
<gene>
    <name evidence="1" type="ORF">A2714_00925</name>
</gene>
<reference evidence="1 2" key="1">
    <citation type="journal article" date="2016" name="Nat. Commun.">
        <title>Thousands of microbial genomes shed light on interconnected biogeochemical processes in an aquifer system.</title>
        <authorList>
            <person name="Anantharaman K."/>
            <person name="Brown C.T."/>
            <person name="Hug L.A."/>
            <person name="Sharon I."/>
            <person name="Castelle C.J."/>
            <person name="Probst A.J."/>
            <person name="Thomas B.C."/>
            <person name="Singh A."/>
            <person name="Wilkins M.J."/>
            <person name="Karaoz U."/>
            <person name="Brodie E.L."/>
            <person name="Williams K.H."/>
            <person name="Hubbard S.S."/>
            <person name="Banfield J.F."/>
        </authorList>
    </citation>
    <scope>NUCLEOTIDE SEQUENCE [LARGE SCALE GENOMIC DNA]</scope>
</reference>
<dbReference type="EMBL" id="MGGE01000043">
    <property type="protein sequence ID" value="OGM20381.1"/>
    <property type="molecule type" value="Genomic_DNA"/>
</dbReference>
<sequence>MSIFSKEIFSPDHPLANIHGMVGRNGETTCKTGNGRMCTGCCEALHIQDLDPDGIGVLKEAGQKCEAQIAGEGCRHVLEGNPEQRYSICDPYHCSGDLRRLADPTTSWEERIAASQRLVMENAAALQNGEIGRKTYNANLNRIPTP</sequence>
<protein>
    <submittedName>
        <fullName evidence="1">Uncharacterized protein</fullName>
    </submittedName>
</protein>
<dbReference type="Proteomes" id="UP000178419">
    <property type="component" value="Unassembled WGS sequence"/>
</dbReference>
<evidence type="ECO:0000313" key="1">
    <source>
        <dbReference type="EMBL" id="OGM20381.1"/>
    </source>
</evidence>
<accession>A0A1F7XZB6</accession>
<organism evidence="1 2">
    <name type="scientific">Candidatus Woesebacteria bacterium RIFCSPHIGHO2_01_FULL_38_9</name>
    <dbReference type="NCBI Taxonomy" id="1802492"/>
    <lineage>
        <taxon>Bacteria</taxon>
        <taxon>Candidatus Woeseibacteriota</taxon>
    </lineage>
</organism>
<evidence type="ECO:0000313" key="2">
    <source>
        <dbReference type="Proteomes" id="UP000178419"/>
    </source>
</evidence>